<dbReference type="PANTHER" id="PTHR43280:SF2">
    <property type="entry name" value="HTH-TYPE TRANSCRIPTIONAL REGULATOR EXSA"/>
    <property type="match status" value="1"/>
</dbReference>
<keyword evidence="1" id="KW-0805">Transcription regulation</keyword>
<dbReference type="InterPro" id="IPR018060">
    <property type="entry name" value="HTH_AraC"/>
</dbReference>
<dbReference type="Proteomes" id="UP000094578">
    <property type="component" value="Unassembled WGS sequence"/>
</dbReference>
<dbReference type="InterPro" id="IPR003313">
    <property type="entry name" value="AraC-bd"/>
</dbReference>
<dbReference type="InterPro" id="IPR014710">
    <property type="entry name" value="RmlC-like_jellyroll"/>
</dbReference>
<evidence type="ECO:0000313" key="5">
    <source>
        <dbReference type="EMBL" id="ODP27730.1"/>
    </source>
</evidence>
<dbReference type="GO" id="GO:0043565">
    <property type="term" value="F:sequence-specific DNA binding"/>
    <property type="evidence" value="ECO:0007669"/>
    <property type="project" value="InterPro"/>
</dbReference>
<evidence type="ECO:0000256" key="2">
    <source>
        <dbReference type="ARBA" id="ARBA00023125"/>
    </source>
</evidence>
<dbReference type="SUPFAM" id="SSF51215">
    <property type="entry name" value="Regulatory protein AraC"/>
    <property type="match status" value="1"/>
</dbReference>
<evidence type="ECO:0000256" key="1">
    <source>
        <dbReference type="ARBA" id="ARBA00023015"/>
    </source>
</evidence>
<proteinExistence type="predicted"/>
<comment type="caution">
    <text evidence="5">The sequence shown here is derived from an EMBL/GenBank/DDBJ whole genome shotgun (WGS) entry which is preliminary data.</text>
</comment>
<dbReference type="PRINTS" id="PR00032">
    <property type="entry name" value="HTHARAC"/>
</dbReference>
<keyword evidence="3" id="KW-0804">Transcription</keyword>
<dbReference type="STRING" id="1886670.PTI45_02902"/>
<keyword evidence="2" id="KW-0238">DNA-binding</keyword>
<dbReference type="Pfam" id="PF12833">
    <property type="entry name" value="HTH_18"/>
    <property type="match status" value="1"/>
</dbReference>
<dbReference type="PROSITE" id="PS01124">
    <property type="entry name" value="HTH_ARAC_FAMILY_2"/>
    <property type="match status" value="1"/>
</dbReference>
<dbReference type="InterPro" id="IPR018062">
    <property type="entry name" value="HTH_AraC-typ_CS"/>
</dbReference>
<feature type="domain" description="HTH araC/xylS-type" evidence="4">
    <location>
        <begin position="185"/>
        <end position="283"/>
    </location>
</feature>
<dbReference type="RefSeq" id="WP_069328311.1">
    <property type="nucleotide sequence ID" value="NZ_MDER01000047.1"/>
</dbReference>
<evidence type="ECO:0000259" key="4">
    <source>
        <dbReference type="PROSITE" id="PS01124"/>
    </source>
</evidence>
<evidence type="ECO:0000256" key="3">
    <source>
        <dbReference type="ARBA" id="ARBA00023163"/>
    </source>
</evidence>
<dbReference type="Pfam" id="PF02311">
    <property type="entry name" value="AraC_binding"/>
    <property type="match status" value="1"/>
</dbReference>
<dbReference type="InterPro" id="IPR009057">
    <property type="entry name" value="Homeodomain-like_sf"/>
</dbReference>
<dbReference type="InterPro" id="IPR037923">
    <property type="entry name" value="HTH-like"/>
</dbReference>
<reference evidence="5 6" key="1">
    <citation type="submission" date="2016-08" db="EMBL/GenBank/DDBJ databases">
        <title>Genome sequencing of Paenibacillus sp. TI45-13ar, isolated from Korean traditional nuruk.</title>
        <authorList>
            <person name="Kim S.-J."/>
        </authorList>
    </citation>
    <scope>NUCLEOTIDE SEQUENCE [LARGE SCALE GENOMIC DNA]</scope>
    <source>
        <strain evidence="5 6">TI45-13ar</strain>
    </source>
</reference>
<dbReference type="Gene3D" id="2.60.120.10">
    <property type="entry name" value="Jelly Rolls"/>
    <property type="match status" value="1"/>
</dbReference>
<protein>
    <submittedName>
        <fullName evidence="5">Putative HTH-type transcriptional regulator YtdP</fullName>
    </submittedName>
</protein>
<dbReference type="InterPro" id="IPR020449">
    <property type="entry name" value="Tscrpt_reg_AraC-type_HTH"/>
</dbReference>
<sequence>MTIKRRIDTLIGDYFFNKEIPIYINRVAESYELHEHIHDFLELNYVSEGTGSHVINGVTSSVKKGDLFLLPMGISHVYRPSTASDADPLIVYNCVVDADSLLEVLSTYPGSEVIKPLLKETQYRYYDDRWQQFQRLFEQVYEEYQRGREGWVISVYTYVIQILIHLQRLDTETQLRIQPSSSGWEDIVHELHTNYAGSITVSEMAAKMKVSVRQLHRLFVKHTGASMSHYVQKIRIQAACDLLRTTDLLISEVSEQVGYHDVSYFHALFKRKTGSAPKAYRRLVRSRSLEND</sequence>
<dbReference type="Gene3D" id="1.10.10.60">
    <property type="entry name" value="Homeodomain-like"/>
    <property type="match status" value="2"/>
</dbReference>
<dbReference type="EMBL" id="MDER01000047">
    <property type="protein sequence ID" value="ODP27730.1"/>
    <property type="molecule type" value="Genomic_DNA"/>
</dbReference>
<gene>
    <name evidence="5" type="ORF">PTI45_02902</name>
</gene>
<evidence type="ECO:0000313" key="6">
    <source>
        <dbReference type="Proteomes" id="UP000094578"/>
    </source>
</evidence>
<name>A0A1E3L435_9BACL</name>
<dbReference type="SUPFAM" id="SSF46689">
    <property type="entry name" value="Homeodomain-like"/>
    <property type="match status" value="2"/>
</dbReference>
<accession>A0A1E3L435</accession>
<dbReference type="PANTHER" id="PTHR43280">
    <property type="entry name" value="ARAC-FAMILY TRANSCRIPTIONAL REGULATOR"/>
    <property type="match status" value="1"/>
</dbReference>
<dbReference type="GO" id="GO:0003700">
    <property type="term" value="F:DNA-binding transcription factor activity"/>
    <property type="evidence" value="ECO:0007669"/>
    <property type="project" value="InterPro"/>
</dbReference>
<keyword evidence="6" id="KW-1185">Reference proteome</keyword>
<organism evidence="5 6">
    <name type="scientific">Paenibacillus nuruki</name>
    <dbReference type="NCBI Taxonomy" id="1886670"/>
    <lineage>
        <taxon>Bacteria</taxon>
        <taxon>Bacillati</taxon>
        <taxon>Bacillota</taxon>
        <taxon>Bacilli</taxon>
        <taxon>Bacillales</taxon>
        <taxon>Paenibacillaceae</taxon>
        <taxon>Paenibacillus</taxon>
    </lineage>
</organism>
<dbReference type="PROSITE" id="PS00041">
    <property type="entry name" value="HTH_ARAC_FAMILY_1"/>
    <property type="match status" value="1"/>
</dbReference>
<dbReference type="SMART" id="SM00342">
    <property type="entry name" value="HTH_ARAC"/>
    <property type="match status" value="1"/>
</dbReference>
<dbReference type="AlphaFoldDB" id="A0A1E3L435"/>